<dbReference type="AlphaFoldDB" id="U7UUT0"/>
<sequence length="65" mass="7077">MVSRWGNPVRVSGIATSAYAHTGFAASGAGSRLTVPAPQPLRKNMHPHAVKDLLRVRRRWCVRAG</sequence>
<protein>
    <submittedName>
        <fullName evidence="1">Uncharacterized protein</fullName>
    </submittedName>
</protein>
<dbReference type="HOGENOM" id="CLU_2847148_0_0_11"/>
<organism evidence="1 2">
    <name type="scientific">Rothia aeria F0184</name>
    <dbReference type="NCBI Taxonomy" id="888019"/>
    <lineage>
        <taxon>Bacteria</taxon>
        <taxon>Bacillati</taxon>
        <taxon>Actinomycetota</taxon>
        <taxon>Actinomycetes</taxon>
        <taxon>Micrococcales</taxon>
        <taxon>Micrococcaceae</taxon>
        <taxon>Rothia</taxon>
    </lineage>
</organism>
<comment type="caution">
    <text evidence="1">The sequence shown here is derived from an EMBL/GenBank/DDBJ whole genome shotgun (WGS) entry which is preliminary data.</text>
</comment>
<dbReference type="EMBL" id="AXZG01000082">
    <property type="protein sequence ID" value="ERT63090.1"/>
    <property type="molecule type" value="Genomic_DNA"/>
</dbReference>
<accession>U7UUT0</accession>
<proteinExistence type="predicted"/>
<gene>
    <name evidence="1" type="ORF">HMPREF0742_02704</name>
</gene>
<reference evidence="1 2" key="1">
    <citation type="submission" date="2013-08" db="EMBL/GenBank/DDBJ databases">
        <authorList>
            <person name="Weinstock G."/>
            <person name="Sodergren E."/>
            <person name="Wylie T."/>
            <person name="Fulton L."/>
            <person name="Fulton R."/>
            <person name="Fronick C."/>
            <person name="O'Laughlin M."/>
            <person name="Godfrey J."/>
            <person name="Miner T."/>
            <person name="Herter B."/>
            <person name="Appelbaum E."/>
            <person name="Cordes M."/>
            <person name="Lek S."/>
            <person name="Wollam A."/>
            <person name="Pepin K.H."/>
            <person name="Palsikar V.B."/>
            <person name="Mitreva M."/>
            <person name="Wilson R.K."/>
        </authorList>
    </citation>
    <scope>NUCLEOTIDE SEQUENCE [LARGE SCALE GENOMIC DNA]</scope>
    <source>
        <strain evidence="1 2">F0184</strain>
    </source>
</reference>
<dbReference type="Proteomes" id="UP000017174">
    <property type="component" value="Unassembled WGS sequence"/>
</dbReference>
<evidence type="ECO:0000313" key="1">
    <source>
        <dbReference type="EMBL" id="ERT63090.1"/>
    </source>
</evidence>
<name>U7UUT0_9MICC</name>
<evidence type="ECO:0000313" key="2">
    <source>
        <dbReference type="Proteomes" id="UP000017174"/>
    </source>
</evidence>